<feature type="region of interest" description="Disordered" evidence="8">
    <location>
        <begin position="1"/>
        <end position="20"/>
    </location>
</feature>
<feature type="transmembrane region" description="Helical" evidence="9">
    <location>
        <begin position="162"/>
        <end position="180"/>
    </location>
</feature>
<feature type="transmembrane region" description="Helical" evidence="9">
    <location>
        <begin position="129"/>
        <end position="150"/>
    </location>
</feature>
<dbReference type="InterPro" id="IPR011701">
    <property type="entry name" value="MFS"/>
</dbReference>
<organism evidence="11 12">
    <name type="scientific">Corynebacterium falsenii</name>
    <dbReference type="NCBI Taxonomy" id="108486"/>
    <lineage>
        <taxon>Bacteria</taxon>
        <taxon>Bacillati</taxon>
        <taxon>Actinomycetota</taxon>
        <taxon>Actinomycetes</taxon>
        <taxon>Mycobacteriales</taxon>
        <taxon>Corynebacteriaceae</taxon>
        <taxon>Corynebacterium</taxon>
    </lineage>
</organism>
<dbReference type="Pfam" id="PF07690">
    <property type="entry name" value="MFS_1"/>
    <property type="match status" value="1"/>
</dbReference>
<evidence type="ECO:0000313" key="11">
    <source>
        <dbReference type="EMBL" id="RIX33757.1"/>
    </source>
</evidence>
<evidence type="ECO:0000256" key="4">
    <source>
        <dbReference type="ARBA" id="ARBA00022475"/>
    </source>
</evidence>
<feature type="transmembrane region" description="Helical" evidence="9">
    <location>
        <begin position="104"/>
        <end position="123"/>
    </location>
</feature>
<feature type="transmembrane region" description="Helical" evidence="9">
    <location>
        <begin position="513"/>
        <end position="531"/>
    </location>
</feature>
<evidence type="ECO:0000256" key="5">
    <source>
        <dbReference type="ARBA" id="ARBA00022692"/>
    </source>
</evidence>
<dbReference type="InterPro" id="IPR004638">
    <property type="entry name" value="EmrB-like"/>
</dbReference>
<reference evidence="11 12" key="1">
    <citation type="submission" date="2018-09" db="EMBL/GenBank/DDBJ databases">
        <title>Optimization and identification of Corynebacterium falsenii FN1-14 from fish paste.</title>
        <authorList>
            <person name="Daroonpunt R."/>
            <person name="Tanasupawat S."/>
        </authorList>
    </citation>
    <scope>NUCLEOTIDE SEQUENCE [LARGE SCALE GENOMIC DNA]</scope>
    <source>
        <strain evidence="11 12">FN1-14</strain>
    </source>
</reference>
<dbReference type="GO" id="GO:0005886">
    <property type="term" value="C:plasma membrane"/>
    <property type="evidence" value="ECO:0007669"/>
    <property type="project" value="UniProtKB-SubCell"/>
</dbReference>
<dbReference type="STRING" id="1451189.CFAL_08085"/>
<dbReference type="PRINTS" id="PR01036">
    <property type="entry name" value="TCRTETB"/>
</dbReference>
<evidence type="ECO:0000256" key="7">
    <source>
        <dbReference type="ARBA" id="ARBA00023136"/>
    </source>
</evidence>
<dbReference type="SUPFAM" id="SSF103473">
    <property type="entry name" value="MFS general substrate transporter"/>
    <property type="match status" value="1"/>
</dbReference>
<comment type="similarity">
    <text evidence="2">Belongs to the major facilitator superfamily. TCR/Tet family.</text>
</comment>
<dbReference type="EMBL" id="QXJK01000012">
    <property type="protein sequence ID" value="RIX33757.1"/>
    <property type="molecule type" value="Genomic_DNA"/>
</dbReference>
<dbReference type="PANTHER" id="PTHR23501">
    <property type="entry name" value="MAJOR FACILITATOR SUPERFAMILY"/>
    <property type="match status" value="1"/>
</dbReference>
<feature type="transmembrane region" description="Helical" evidence="9">
    <location>
        <begin position="192"/>
        <end position="212"/>
    </location>
</feature>
<feature type="transmembrane region" description="Helical" evidence="9">
    <location>
        <begin position="294"/>
        <end position="317"/>
    </location>
</feature>
<dbReference type="PANTHER" id="PTHR23501:SF197">
    <property type="entry name" value="COMD"/>
    <property type="match status" value="1"/>
</dbReference>
<dbReference type="PROSITE" id="PS50850">
    <property type="entry name" value="MFS"/>
    <property type="match status" value="1"/>
</dbReference>
<dbReference type="AlphaFoldDB" id="A0A418Q5A2"/>
<dbReference type="FunFam" id="1.20.1720.10:FF:000004">
    <property type="entry name" value="EmrB/QacA family drug resistance transporter"/>
    <property type="match status" value="1"/>
</dbReference>
<feature type="transmembrane region" description="Helical" evidence="9">
    <location>
        <begin position="251"/>
        <end position="273"/>
    </location>
</feature>
<dbReference type="Gene3D" id="1.20.1720.10">
    <property type="entry name" value="Multidrug resistance protein D"/>
    <property type="match status" value="1"/>
</dbReference>
<evidence type="ECO:0000256" key="8">
    <source>
        <dbReference type="SAM" id="MobiDB-lite"/>
    </source>
</evidence>
<feature type="domain" description="Major facilitator superfamily (MFS) profile" evidence="10">
    <location>
        <begin position="39"/>
        <end position="536"/>
    </location>
</feature>
<keyword evidence="7 9" id="KW-0472">Membrane</keyword>
<feature type="transmembrane region" description="Helical" evidence="9">
    <location>
        <begin position="74"/>
        <end position="92"/>
    </location>
</feature>
<gene>
    <name evidence="11" type="ORF">D3M95_09570</name>
</gene>
<evidence type="ECO:0000256" key="1">
    <source>
        <dbReference type="ARBA" id="ARBA00004651"/>
    </source>
</evidence>
<keyword evidence="4" id="KW-1003">Cell membrane</keyword>
<evidence type="ECO:0000259" key="10">
    <source>
        <dbReference type="PROSITE" id="PS50850"/>
    </source>
</evidence>
<dbReference type="RefSeq" id="WP_119665188.1">
    <property type="nucleotide sequence ID" value="NZ_QXJK01000012.1"/>
</dbReference>
<accession>A0A418Q5A2</accession>
<evidence type="ECO:0000256" key="9">
    <source>
        <dbReference type="SAM" id="Phobius"/>
    </source>
</evidence>
<dbReference type="CDD" id="cd17502">
    <property type="entry name" value="MFS_Azr1_MDR_like"/>
    <property type="match status" value="1"/>
</dbReference>
<protein>
    <submittedName>
        <fullName evidence="11">DHA2 family efflux MFS transporter permease subunit</fullName>
    </submittedName>
</protein>
<feature type="transmembrane region" description="Helical" evidence="9">
    <location>
        <begin position="329"/>
        <end position="346"/>
    </location>
</feature>
<dbReference type="Proteomes" id="UP000285278">
    <property type="component" value="Unassembled WGS sequence"/>
</dbReference>
<evidence type="ECO:0000256" key="3">
    <source>
        <dbReference type="ARBA" id="ARBA00022448"/>
    </source>
</evidence>
<feature type="transmembrane region" description="Helical" evidence="9">
    <location>
        <begin position="426"/>
        <end position="445"/>
    </location>
</feature>
<evidence type="ECO:0000256" key="6">
    <source>
        <dbReference type="ARBA" id="ARBA00022989"/>
    </source>
</evidence>
<dbReference type="Gene3D" id="1.20.1250.20">
    <property type="entry name" value="MFS general substrate transporter like domains"/>
    <property type="match status" value="1"/>
</dbReference>
<keyword evidence="6 9" id="KW-1133">Transmembrane helix</keyword>
<sequence length="541" mass="57118">MTNTTTAEAESQKQPATQSAQKETFVAGSASADNNVPLVFSCLMLGMLMSSLGQMIFSTALPTLVGDLGGVDKMSWVITIFLLTMTIGMPVYGKLGDQMGRKPLYMVAIVLFLIGSTIGALAQNMEMMILARGVQGLGAGGLMIGAQAIIADVVSARDRGRYMGIMGGVFGLSSVLGPLLGGFFTDGPGWRWALWFNLPLGIITLVMVAFNLKLPKRGSGANLDVPGTILMAGTTSCLILFLTWGGRDHPWNSPIIIGLIAATIILGAAFVLVERRVKEPLIPMGLFRVRNFSLTTLAGIIAGVVMFGTLAYLPTYIQMVHGMSPTKAGLMMIPMMAGMIVTSVTVGQHVSRTGRYKWFPVVGLLVTATATFLMGGFTADDSLVHLGLVLALMGMGLGLTMQLLVLIVQNAFPVRIVGTATATNNFFRQIGGAAGSAIIGSVFIHRVGELLSQRMPAALQEMAAKAGPDAVKPYAEQFAQGGASQLTPSIVDKLPPELAHVIITSYNDGLTPALMALTPAAIVAALILSFVRQDHLKETVE</sequence>
<comment type="subcellular location">
    <subcellularLocation>
        <location evidence="1">Cell membrane</location>
        <topology evidence="1">Multi-pass membrane protein</topology>
    </subcellularLocation>
</comment>
<evidence type="ECO:0000256" key="2">
    <source>
        <dbReference type="ARBA" id="ARBA00007520"/>
    </source>
</evidence>
<dbReference type="InterPro" id="IPR020846">
    <property type="entry name" value="MFS_dom"/>
</dbReference>
<dbReference type="GO" id="GO:0022857">
    <property type="term" value="F:transmembrane transporter activity"/>
    <property type="evidence" value="ECO:0007669"/>
    <property type="project" value="InterPro"/>
</dbReference>
<feature type="transmembrane region" description="Helical" evidence="9">
    <location>
        <begin position="38"/>
        <end position="62"/>
    </location>
</feature>
<name>A0A418Q5A2_9CORY</name>
<feature type="transmembrane region" description="Helical" evidence="9">
    <location>
        <begin position="224"/>
        <end position="245"/>
    </location>
</feature>
<keyword evidence="12" id="KW-1185">Reference proteome</keyword>
<proteinExistence type="inferred from homology"/>
<feature type="transmembrane region" description="Helical" evidence="9">
    <location>
        <begin position="383"/>
        <end position="406"/>
    </location>
</feature>
<keyword evidence="3" id="KW-0813">Transport</keyword>
<evidence type="ECO:0000313" key="12">
    <source>
        <dbReference type="Proteomes" id="UP000285278"/>
    </source>
</evidence>
<feature type="transmembrane region" description="Helical" evidence="9">
    <location>
        <begin position="358"/>
        <end position="377"/>
    </location>
</feature>
<comment type="caution">
    <text evidence="11">The sequence shown here is derived from an EMBL/GenBank/DDBJ whole genome shotgun (WGS) entry which is preliminary data.</text>
</comment>
<dbReference type="NCBIfam" id="TIGR00711">
    <property type="entry name" value="efflux_EmrB"/>
    <property type="match status" value="1"/>
</dbReference>
<dbReference type="OrthoDB" id="7375466at2"/>
<dbReference type="InterPro" id="IPR036259">
    <property type="entry name" value="MFS_trans_sf"/>
</dbReference>
<keyword evidence="5 9" id="KW-0812">Transmembrane</keyword>